<protein>
    <recommendedName>
        <fullName evidence="1">Peptidase M60 domain-containing protein</fullName>
    </recommendedName>
</protein>
<dbReference type="InterPro" id="IPR031161">
    <property type="entry name" value="Peptidase_M60_dom"/>
</dbReference>
<dbReference type="Gene3D" id="1.10.390.30">
    <property type="entry name" value="Peptidase M60, enhancin-like domain 3"/>
    <property type="match status" value="1"/>
</dbReference>
<organism evidence="2 3">
    <name type="scientific">Grimontia hollisae</name>
    <name type="common">Vibrio hollisae</name>
    <dbReference type="NCBI Taxonomy" id="673"/>
    <lineage>
        <taxon>Bacteria</taxon>
        <taxon>Pseudomonadati</taxon>
        <taxon>Pseudomonadota</taxon>
        <taxon>Gammaproteobacteria</taxon>
        <taxon>Vibrionales</taxon>
        <taxon>Vibrionaceae</taxon>
        <taxon>Grimontia</taxon>
    </lineage>
</organism>
<dbReference type="Pfam" id="PF18642">
    <property type="entry name" value="IMPa_helical"/>
    <property type="match status" value="1"/>
</dbReference>
<feature type="domain" description="Peptidase M60" evidence="1">
    <location>
        <begin position="539"/>
        <end position="866"/>
    </location>
</feature>
<dbReference type="AlphaFoldDB" id="A0A377J6R6"/>
<accession>A0A377J6R6</accession>
<dbReference type="Pfam" id="PF17291">
    <property type="entry name" value="M60-like_N"/>
    <property type="match status" value="1"/>
</dbReference>
<dbReference type="EMBL" id="UGHD01000003">
    <property type="protein sequence ID" value="STO98177.1"/>
    <property type="molecule type" value="Genomic_DNA"/>
</dbReference>
<dbReference type="STRING" id="673.AL542_01295"/>
<dbReference type="InterPro" id="IPR041549">
    <property type="entry name" value="IMPa_helical"/>
</dbReference>
<dbReference type="PROSITE" id="PS51723">
    <property type="entry name" value="PEPTIDASE_M60"/>
    <property type="match status" value="1"/>
</dbReference>
<evidence type="ECO:0000313" key="3">
    <source>
        <dbReference type="Proteomes" id="UP000254512"/>
    </source>
</evidence>
<dbReference type="InterPro" id="IPR042279">
    <property type="entry name" value="Pep_M60_3"/>
</dbReference>
<gene>
    <name evidence="2" type="ORF">NCTC11645_03161</name>
</gene>
<sequence>MKRLIVLVASSFVLWGCGDNNEIGVNTNKPENAQTYRVNTVLASSNGVIFPSEAMVKHGETVEFRITPNPAFYIDKVEGCGGTLNGHTYTTGVLTEDCTISVSFISDVEQALAHADHALAAESSLLKTAYATIENIKTSRRTELPAFFKGVNTLTWDPTHDSIHFPQFANIENTDVLLRANTDHSGNPADKVLALYRIGKNGHRSIVSGANILALTESGTAGSDFNQFAKNVVEWLAGRKIEGSKTPLSVVTSHIPNSYPYFEHYPKIKAWLEKNYPGQYVLNEHKACDYSNLLSCIQTQSPDLVLIGGDDYQKKGYAGIRDAIQYMEQHNIPYMTSHNAKFPSDQPMLEAFYQEQMIFGDTNYWGKYRLNNATRDVLITETPLYNSISQLLEAFEQEHFDAEALKTCGSNFITCNSDLFNNAFKTAADWFRWAAQAADQQNLDPFKTDNHLLLKLGLLLADKYRAAIDYPIDIKDVAEWYRAMFADWVISYSRADNRAQPDLGEFITDRSNLKKGINAHYRYPETVTERKTISVMYPNQWTTTGWYALPGQTITLKRLDNGNHKVKVKLNYHRYNTNRAYEQHVYRGPLEMLSERISIPAGGSATFSTPYGGPIYLSFYKNGAGEALTTEIEASGVAKHPTIMDFSDEKQRVEFEQRLLETELPHVDLRTDSAEQHLRRDRFEGAIGKEYASTSALLTGIREDHLETVYNLAGFKVQGKTLDESLSPQVVAACKSVMGEDCVDESLHIRAIIQHANYDQNAHCGVGCSGNPWDSSDRISPTGWLDNHELGHNLQTGKLNVHYVPAGSENTWSAYQNRAGENSNNIFPYVSLWRKHYIRDGQVTKIEDGHMNHKDLFFAFMSDAAQVKDKSGKRVVLYPGCKVADAGESRYEALWANGGYAVHNSPRMAFYIQMALRAHGMTLRDGTTLKNGFDIFTTLYLHQRIFDKYAGNEAMWNENRDRLGFSKFDYKSTSGEVKHMPGNDFMLVTLSYYTGVDWTPHFDLLGLRYSDLAKQQAAEHGNGKTLPMGMYVLEKDLPPRTMSKGLEFIKLSLKDGTTKWPRDNSTPADCNPAL</sequence>
<dbReference type="NCBIfam" id="NF038322">
    <property type="entry name" value="ImpA_fam_HExGH"/>
    <property type="match status" value="1"/>
</dbReference>
<proteinExistence type="predicted"/>
<dbReference type="RefSeq" id="WP_181897536.1">
    <property type="nucleotide sequence ID" value="NZ_UGHD01000003.1"/>
</dbReference>
<evidence type="ECO:0000313" key="2">
    <source>
        <dbReference type="EMBL" id="STO98177.1"/>
    </source>
</evidence>
<dbReference type="Proteomes" id="UP000254512">
    <property type="component" value="Unassembled WGS sequence"/>
</dbReference>
<evidence type="ECO:0000259" key="1">
    <source>
        <dbReference type="PROSITE" id="PS51723"/>
    </source>
</evidence>
<name>A0A377J6R6_GRIHO</name>
<reference evidence="2 3" key="1">
    <citation type="submission" date="2018-06" db="EMBL/GenBank/DDBJ databases">
        <authorList>
            <consortium name="Pathogen Informatics"/>
            <person name="Doyle S."/>
        </authorList>
    </citation>
    <scope>NUCLEOTIDE SEQUENCE [LARGE SCALE GENOMIC DNA]</scope>
    <source>
        <strain evidence="2 3">NCTC11645</strain>
    </source>
</reference>
<dbReference type="SMART" id="SM01276">
    <property type="entry name" value="M60-like"/>
    <property type="match status" value="1"/>
</dbReference>
<dbReference type="Gene3D" id="2.60.120.1250">
    <property type="entry name" value="Peptidase M60, enhancin-like domain 1"/>
    <property type="match status" value="1"/>
</dbReference>
<dbReference type="InterPro" id="IPR035423">
    <property type="entry name" value="M60-like_N"/>
</dbReference>